<gene>
    <name evidence="1" type="ORF">OCU04_002247</name>
</gene>
<evidence type="ECO:0000313" key="2">
    <source>
        <dbReference type="Proteomes" id="UP001152300"/>
    </source>
</evidence>
<dbReference type="Proteomes" id="UP001152300">
    <property type="component" value="Unassembled WGS sequence"/>
</dbReference>
<accession>A0A9X0DS70</accession>
<protein>
    <submittedName>
        <fullName evidence="1">Uncharacterized protein</fullName>
    </submittedName>
</protein>
<proteinExistence type="predicted"/>
<name>A0A9X0DS70_9HELO</name>
<comment type="caution">
    <text evidence="1">The sequence shown here is derived from an EMBL/GenBank/DDBJ whole genome shotgun (WGS) entry which is preliminary data.</text>
</comment>
<dbReference type="AlphaFoldDB" id="A0A9X0DS70"/>
<reference evidence="1" key="1">
    <citation type="submission" date="2022-11" db="EMBL/GenBank/DDBJ databases">
        <title>Genome Resource of Sclerotinia nivalis Strain SnTB1, a Plant Pathogen Isolated from American Ginseng.</title>
        <authorList>
            <person name="Fan S."/>
        </authorList>
    </citation>
    <scope>NUCLEOTIDE SEQUENCE</scope>
    <source>
        <strain evidence="1">SnTB1</strain>
    </source>
</reference>
<sequence length="107" mass="12354">MAISDILQAFNQLPKRSPYRLYALHSFMFLFYFTGDDSRKIWTTAAMLDAVREESDLGQEFFDLLKNQVNNGMPKDPRIGDDCLYHCHEAGEECLVKEKKEDGNSKV</sequence>
<organism evidence="1 2">
    <name type="scientific">Sclerotinia nivalis</name>
    <dbReference type="NCBI Taxonomy" id="352851"/>
    <lineage>
        <taxon>Eukaryota</taxon>
        <taxon>Fungi</taxon>
        <taxon>Dikarya</taxon>
        <taxon>Ascomycota</taxon>
        <taxon>Pezizomycotina</taxon>
        <taxon>Leotiomycetes</taxon>
        <taxon>Helotiales</taxon>
        <taxon>Sclerotiniaceae</taxon>
        <taxon>Sclerotinia</taxon>
    </lineage>
</organism>
<evidence type="ECO:0000313" key="1">
    <source>
        <dbReference type="EMBL" id="KAJ8071943.1"/>
    </source>
</evidence>
<dbReference type="EMBL" id="JAPEIS010000001">
    <property type="protein sequence ID" value="KAJ8071943.1"/>
    <property type="molecule type" value="Genomic_DNA"/>
</dbReference>
<keyword evidence="2" id="KW-1185">Reference proteome</keyword>